<evidence type="ECO:0000256" key="11">
    <source>
        <dbReference type="RuleBase" id="RU361157"/>
    </source>
</evidence>
<dbReference type="RefSeq" id="WP_076529124.1">
    <property type="nucleotide sequence ID" value="NZ_CP067141.1"/>
</dbReference>
<keyword evidence="3 11" id="KW-0813">Transport</keyword>
<keyword evidence="14" id="KW-0614">Plasmid</keyword>
<dbReference type="PROSITE" id="PS51012">
    <property type="entry name" value="ABC_TM2"/>
    <property type="match status" value="1"/>
</dbReference>
<dbReference type="EMBL" id="CP067141">
    <property type="protein sequence ID" value="WCR05491.1"/>
    <property type="molecule type" value="Genomic_DNA"/>
</dbReference>
<evidence type="ECO:0000256" key="2">
    <source>
        <dbReference type="ARBA" id="ARBA00007783"/>
    </source>
</evidence>
<keyword evidence="9" id="KW-0625">Polysaccharide transport</keyword>
<dbReference type="GO" id="GO:0015920">
    <property type="term" value="P:lipopolysaccharide transport"/>
    <property type="evidence" value="ECO:0007669"/>
    <property type="project" value="TreeGrafter"/>
</dbReference>
<dbReference type="Proteomes" id="UP000186216">
    <property type="component" value="Unassembled WGS sequence"/>
</dbReference>
<keyword evidence="7" id="KW-0972">Capsule biogenesis/degradation</keyword>
<dbReference type="InterPro" id="IPR047817">
    <property type="entry name" value="ABC2_TM_bact-type"/>
</dbReference>
<evidence type="ECO:0000313" key="14">
    <source>
        <dbReference type="EMBL" id="WCR05491.1"/>
    </source>
</evidence>
<dbReference type="GO" id="GO:0140359">
    <property type="term" value="F:ABC-type transporter activity"/>
    <property type="evidence" value="ECO:0007669"/>
    <property type="project" value="InterPro"/>
</dbReference>
<geneLocation type="plasmid" evidence="14 16">
    <name>p242883</name>
</geneLocation>
<feature type="transmembrane region" description="Helical" evidence="11">
    <location>
        <begin position="242"/>
        <end position="264"/>
    </location>
</feature>
<keyword evidence="5" id="KW-0762">Sugar transport</keyword>
<evidence type="ECO:0000256" key="3">
    <source>
        <dbReference type="ARBA" id="ARBA00022448"/>
    </source>
</evidence>
<reference evidence="13 15" key="1">
    <citation type="submission" date="2017-01" db="EMBL/GenBank/DDBJ databases">
        <authorList>
            <person name="Varghese N."/>
            <person name="Submissions S."/>
        </authorList>
    </citation>
    <scope>NUCLEOTIDE SEQUENCE [LARGE SCALE GENOMIC DNA]</scope>
    <source>
        <strain evidence="13 15">DSM 18447</strain>
    </source>
</reference>
<evidence type="ECO:0000256" key="5">
    <source>
        <dbReference type="ARBA" id="ARBA00022597"/>
    </source>
</evidence>
<protein>
    <recommendedName>
        <fullName evidence="11">Transport permease protein</fullName>
    </recommendedName>
</protein>
<evidence type="ECO:0000256" key="8">
    <source>
        <dbReference type="ARBA" id="ARBA00022989"/>
    </source>
</evidence>
<dbReference type="PANTHER" id="PTHR30413">
    <property type="entry name" value="INNER MEMBRANE TRANSPORT PERMEASE"/>
    <property type="match status" value="1"/>
</dbReference>
<feature type="transmembrane region" description="Helical" evidence="11">
    <location>
        <begin position="189"/>
        <end position="207"/>
    </location>
</feature>
<accession>A0AA45W8P8</accession>
<gene>
    <name evidence="14" type="ORF">JHX88_21745</name>
    <name evidence="13" type="ORF">SAMN05421772_1354</name>
</gene>
<keyword evidence="10 11" id="KW-0472">Membrane</keyword>
<feature type="transmembrane region" description="Helical" evidence="11">
    <location>
        <begin position="121"/>
        <end position="145"/>
    </location>
</feature>
<evidence type="ECO:0000313" key="16">
    <source>
        <dbReference type="Proteomes" id="UP001215549"/>
    </source>
</evidence>
<dbReference type="GO" id="GO:0043190">
    <property type="term" value="C:ATP-binding cassette (ABC) transporter complex"/>
    <property type="evidence" value="ECO:0007669"/>
    <property type="project" value="InterPro"/>
</dbReference>
<dbReference type="AlphaFoldDB" id="A0AA45W8P8"/>
<keyword evidence="8 11" id="KW-1133">Transmembrane helix</keyword>
<evidence type="ECO:0000256" key="1">
    <source>
        <dbReference type="ARBA" id="ARBA00004651"/>
    </source>
</evidence>
<evidence type="ECO:0000256" key="4">
    <source>
        <dbReference type="ARBA" id="ARBA00022475"/>
    </source>
</evidence>
<evidence type="ECO:0000256" key="7">
    <source>
        <dbReference type="ARBA" id="ARBA00022903"/>
    </source>
</evidence>
<feature type="domain" description="ABC transmembrane type-2" evidence="12">
    <location>
        <begin position="45"/>
        <end position="266"/>
    </location>
</feature>
<comment type="similarity">
    <text evidence="2 11">Belongs to the ABC-2 integral membrane protein family.</text>
</comment>
<evidence type="ECO:0000256" key="9">
    <source>
        <dbReference type="ARBA" id="ARBA00023047"/>
    </source>
</evidence>
<keyword evidence="4 11" id="KW-1003">Cell membrane</keyword>
<dbReference type="InterPro" id="IPR013525">
    <property type="entry name" value="ABC2_TM"/>
</dbReference>
<feature type="transmembrane region" description="Helical" evidence="11">
    <location>
        <begin position="79"/>
        <end position="100"/>
    </location>
</feature>
<proteinExistence type="inferred from homology"/>
<dbReference type="GO" id="GO:0015774">
    <property type="term" value="P:polysaccharide transport"/>
    <property type="evidence" value="ECO:0007669"/>
    <property type="project" value="UniProtKB-KW"/>
</dbReference>
<keyword evidence="16" id="KW-1185">Reference proteome</keyword>
<dbReference type="Pfam" id="PF01061">
    <property type="entry name" value="ABC2_membrane"/>
    <property type="match status" value="1"/>
</dbReference>
<evidence type="ECO:0000313" key="15">
    <source>
        <dbReference type="Proteomes" id="UP000186216"/>
    </source>
</evidence>
<evidence type="ECO:0000256" key="6">
    <source>
        <dbReference type="ARBA" id="ARBA00022692"/>
    </source>
</evidence>
<evidence type="ECO:0000256" key="10">
    <source>
        <dbReference type="ARBA" id="ARBA00023136"/>
    </source>
</evidence>
<organism evidence="13 15">
    <name type="scientific">Paracoccus saliphilus</name>
    <dbReference type="NCBI Taxonomy" id="405559"/>
    <lineage>
        <taxon>Bacteria</taxon>
        <taxon>Pseudomonadati</taxon>
        <taxon>Pseudomonadota</taxon>
        <taxon>Alphaproteobacteria</taxon>
        <taxon>Rhodobacterales</taxon>
        <taxon>Paracoccaceae</taxon>
        <taxon>Paracoccus</taxon>
    </lineage>
</organism>
<evidence type="ECO:0000313" key="13">
    <source>
        <dbReference type="EMBL" id="SIT18243.1"/>
    </source>
</evidence>
<keyword evidence="6 11" id="KW-0812">Transmembrane</keyword>
<reference evidence="14 16" key="2">
    <citation type="submission" date="2021-01" db="EMBL/GenBank/DDBJ databases">
        <title>Biogeographic distribution of Paracoccus.</title>
        <authorList>
            <person name="Hollensteiner J."/>
            <person name="Leineberger J."/>
            <person name="Brinkhoff T."/>
            <person name="Daniel R."/>
        </authorList>
    </citation>
    <scope>NUCLEOTIDE SEQUENCE [LARGE SCALE GENOMIC DNA]</scope>
    <source>
        <strain evidence="14 16">DSM 18447</strain>
        <plasmid evidence="14 16">p242883</plasmid>
    </source>
</reference>
<dbReference type="PRINTS" id="PR00164">
    <property type="entry name" value="ABC2TRNSPORT"/>
</dbReference>
<dbReference type="EMBL" id="FTOU01000035">
    <property type="protein sequence ID" value="SIT18243.1"/>
    <property type="molecule type" value="Genomic_DNA"/>
</dbReference>
<sequence length="273" mass="30570">MPSSVTPTDETQLRPAHKQRRFASLRAIGALILREMSTTNGRTAHGYVWAVAEPVGGIILLTIIFSLGFRSPPMGTNFAIFYATGLVPFMFYMSLSGKVAQSIQYSKSLLAYPAVTFMDALLARIFFNTVTQILVSYLIFTGIYLTQETRTDPQITGIALSLLMAFVISVGAGTLNCFLFAAFPWWQSAWSILTRPLFIISGIFFIFDDVPKPYQDYLWFNPLTHVVGQMRKSFYPSYIGDYVSPVYIFSVGLTLMAIGLALLVRYHRDLLNS</sequence>
<dbReference type="Proteomes" id="UP001215549">
    <property type="component" value="Plasmid p242883"/>
</dbReference>
<dbReference type="InterPro" id="IPR000412">
    <property type="entry name" value="ABC_2_transport"/>
</dbReference>
<comment type="subcellular location">
    <subcellularLocation>
        <location evidence="11">Cell inner membrane</location>
        <topology evidence="11">Multi-pass membrane protein</topology>
    </subcellularLocation>
    <subcellularLocation>
        <location evidence="1">Cell membrane</location>
        <topology evidence="1">Multi-pass membrane protein</topology>
    </subcellularLocation>
</comment>
<feature type="transmembrane region" description="Helical" evidence="11">
    <location>
        <begin position="46"/>
        <end position="67"/>
    </location>
</feature>
<evidence type="ECO:0000259" key="12">
    <source>
        <dbReference type="PROSITE" id="PS51012"/>
    </source>
</evidence>
<name>A0AA45W8P8_9RHOB</name>
<feature type="transmembrane region" description="Helical" evidence="11">
    <location>
        <begin position="157"/>
        <end position="182"/>
    </location>
</feature>
<dbReference type="PANTHER" id="PTHR30413:SF10">
    <property type="entry name" value="CAPSULE POLYSACCHARIDE EXPORT INNER-MEMBRANE PROTEIN CTRC"/>
    <property type="match status" value="1"/>
</dbReference>